<dbReference type="Pfam" id="PF00528">
    <property type="entry name" value="BPD_transp_1"/>
    <property type="match status" value="2"/>
</dbReference>
<evidence type="ECO:0000256" key="4">
    <source>
        <dbReference type="ARBA" id="ARBA00023136"/>
    </source>
</evidence>
<evidence type="ECO:0000256" key="5">
    <source>
        <dbReference type="RuleBase" id="RU363032"/>
    </source>
</evidence>
<evidence type="ECO:0000259" key="6">
    <source>
        <dbReference type="PROSITE" id="PS50928"/>
    </source>
</evidence>
<protein>
    <submittedName>
        <fullName evidence="7">ABC transporter permease subunit</fullName>
    </submittedName>
</protein>
<keyword evidence="3 5" id="KW-1133">Transmembrane helix</keyword>
<organism evidence="7 8">
    <name type="scientific">Anabaena lutea FACHB-196</name>
    <dbReference type="NCBI Taxonomy" id="2692881"/>
    <lineage>
        <taxon>Bacteria</taxon>
        <taxon>Bacillati</taxon>
        <taxon>Cyanobacteriota</taxon>
        <taxon>Cyanophyceae</taxon>
        <taxon>Nostocales</taxon>
        <taxon>Nostocaceae</taxon>
        <taxon>Anabaena</taxon>
    </lineage>
</organism>
<dbReference type="RefSeq" id="WP_190713995.1">
    <property type="nucleotide sequence ID" value="NZ_JACJST010000007.1"/>
</dbReference>
<evidence type="ECO:0000256" key="2">
    <source>
        <dbReference type="ARBA" id="ARBA00022692"/>
    </source>
</evidence>
<proteinExistence type="inferred from homology"/>
<comment type="subcellular location">
    <subcellularLocation>
        <location evidence="5">Cell membrane</location>
        <topology evidence="5">Multi-pass membrane protein</topology>
    </subcellularLocation>
    <subcellularLocation>
        <location evidence="1">Membrane</location>
        <topology evidence="1">Multi-pass membrane protein</topology>
    </subcellularLocation>
</comment>
<dbReference type="Proteomes" id="UP000640531">
    <property type="component" value="Unassembled WGS sequence"/>
</dbReference>
<keyword evidence="8" id="KW-1185">Reference proteome</keyword>
<keyword evidence="5" id="KW-0813">Transport</keyword>
<feature type="transmembrane region" description="Helical" evidence="5">
    <location>
        <begin position="380"/>
        <end position="402"/>
    </location>
</feature>
<keyword evidence="4 5" id="KW-0472">Membrane</keyword>
<feature type="domain" description="ABC transmembrane type-1" evidence="6">
    <location>
        <begin position="379"/>
        <end position="565"/>
    </location>
</feature>
<sequence>MLRRTFPTPEALRRLPFGLADVTLSLGTLVLVGLIARLGAGTLISFVPPDVVPSVSLDPRNLPYYAGRSTLRMFIALFWSTLFTLIYGYIAAKIQRAERVLIPLLDILQSVPVLGFLSITVTGFIALFPGSLLGLEAASIFAIFTSQVWNMTFSFYQSLRTIPPELDEAARLYHLSEWQKFTKLEVPSAMIGLLWNAMMSFGGGWFFVAASEAISVLNQDYTLPGIGSYVAAAIAKEDLSALGLALLAIVVVIILVDQLFWRPLIAWADKFRLETSAAAEAPESWLLDLFKAARLPRLIGQVLTPVGEVINRFLSSLTPPQSIHNHHADEKRLVLSDRLYNFGLLVVTGALLVTGLHFILTTVGLAEVVKAFSLGLFTLGRVLILLIVATIIWTPIGVAIGFNPKLARLLQPVVQFLASFPANFIFPFATLFFIHANISIDFGSILLMSLGAQWYILFNSIAGAMSVPTDLREMATDVGLRGWKLWRKLIIPGIFSSWVTGGVTASGGAWNASIVSEIVSWGQTTLTATGLGTYIAEATAAGDWPRITLGIGMMSLYVVGFNRLFWRRLYHLAETKYHL</sequence>
<dbReference type="PROSITE" id="PS50928">
    <property type="entry name" value="ABC_TM1"/>
    <property type="match status" value="2"/>
</dbReference>
<feature type="transmembrane region" description="Helical" evidence="5">
    <location>
        <begin position="339"/>
        <end position="360"/>
    </location>
</feature>
<feature type="transmembrane region" description="Helical" evidence="5">
    <location>
        <begin position="189"/>
        <end position="208"/>
    </location>
</feature>
<evidence type="ECO:0000313" key="7">
    <source>
        <dbReference type="EMBL" id="MBD2568239.1"/>
    </source>
</evidence>
<accession>A0ABR8FH58</accession>
<evidence type="ECO:0000313" key="8">
    <source>
        <dbReference type="Proteomes" id="UP000640531"/>
    </source>
</evidence>
<dbReference type="InterPro" id="IPR035906">
    <property type="entry name" value="MetI-like_sf"/>
</dbReference>
<feature type="transmembrane region" description="Helical" evidence="5">
    <location>
        <begin position="239"/>
        <end position="261"/>
    </location>
</feature>
<dbReference type="EMBL" id="JACJST010000007">
    <property type="protein sequence ID" value="MBD2568239.1"/>
    <property type="molecule type" value="Genomic_DNA"/>
</dbReference>
<keyword evidence="2 5" id="KW-0812">Transmembrane</keyword>
<evidence type="ECO:0000256" key="1">
    <source>
        <dbReference type="ARBA" id="ARBA00004141"/>
    </source>
</evidence>
<reference evidence="7 8" key="1">
    <citation type="journal article" date="2020" name="ISME J.">
        <title>Comparative genomics reveals insights into cyanobacterial evolution and habitat adaptation.</title>
        <authorList>
            <person name="Chen M.Y."/>
            <person name="Teng W.K."/>
            <person name="Zhao L."/>
            <person name="Hu C.X."/>
            <person name="Zhou Y.K."/>
            <person name="Han B.P."/>
            <person name="Song L.R."/>
            <person name="Shu W.S."/>
        </authorList>
    </citation>
    <scope>NUCLEOTIDE SEQUENCE [LARGE SCALE GENOMIC DNA]</scope>
    <source>
        <strain evidence="7 8">FACHB-196</strain>
    </source>
</reference>
<feature type="domain" description="ABC transmembrane type-1" evidence="6">
    <location>
        <begin position="66"/>
        <end position="257"/>
    </location>
</feature>
<name>A0ABR8FH58_9NOST</name>
<dbReference type="PANTHER" id="PTHR42744">
    <property type="entry name" value="BINDING-PROTEIN-DEPENDENT TRANSPORT SYSTEMS INNER MEMBRANE COMPONENT"/>
    <property type="match status" value="1"/>
</dbReference>
<feature type="transmembrane region" description="Helical" evidence="5">
    <location>
        <begin position="21"/>
        <end position="47"/>
    </location>
</feature>
<comment type="similarity">
    <text evidence="5">Belongs to the binding-protein-dependent transport system permease family.</text>
</comment>
<feature type="transmembrane region" description="Helical" evidence="5">
    <location>
        <begin position="547"/>
        <end position="566"/>
    </location>
</feature>
<feature type="transmembrane region" description="Helical" evidence="5">
    <location>
        <begin position="71"/>
        <end position="92"/>
    </location>
</feature>
<feature type="transmembrane region" description="Helical" evidence="5">
    <location>
        <begin position="442"/>
        <end position="468"/>
    </location>
</feature>
<dbReference type="PANTHER" id="PTHR42744:SF1">
    <property type="entry name" value="BINDING-PROTEIN-DEPENDENT TRANSPORT SYSTEMS INNER MEMBRANE COMPONENT"/>
    <property type="match status" value="1"/>
</dbReference>
<comment type="caution">
    <text evidence="7">The sequence shown here is derived from an EMBL/GenBank/DDBJ whole genome shotgun (WGS) entry which is preliminary data.</text>
</comment>
<evidence type="ECO:0000256" key="3">
    <source>
        <dbReference type="ARBA" id="ARBA00022989"/>
    </source>
</evidence>
<dbReference type="Gene3D" id="1.10.3720.10">
    <property type="entry name" value="MetI-like"/>
    <property type="match status" value="2"/>
</dbReference>
<feature type="transmembrane region" description="Helical" evidence="5">
    <location>
        <begin position="489"/>
        <end position="510"/>
    </location>
</feature>
<gene>
    <name evidence="7" type="ORF">H6G59_10070</name>
</gene>
<dbReference type="InterPro" id="IPR000515">
    <property type="entry name" value="MetI-like"/>
</dbReference>
<dbReference type="CDD" id="cd06261">
    <property type="entry name" value="TM_PBP2"/>
    <property type="match status" value="2"/>
</dbReference>
<feature type="transmembrane region" description="Helical" evidence="5">
    <location>
        <begin position="104"/>
        <end position="128"/>
    </location>
</feature>
<dbReference type="SUPFAM" id="SSF161098">
    <property type="entry name" value="MetI-like"/>
    <property type="match status" value="2"/>
</dbReference>
<feature type="transmembrane region" description="Helical" evidence="5">
    <location>
        <begin position="414"/>
        <end position="436"/>
    </location>
</feature>